<evidence type="ECO:0000313" key="3">
    <source>
        <dbReference type="Proteomes" id="UP000011864"/>
    </source>
</evidence>
<feature type="transmembrane region" description="Helical" evidence="1">
    <location>
        <begin position="22"/>
        <end position="40"/>
    </location>
</feature>
<sequence length="49" mass="5757">MVVGIAYEQLEDIKLITFEPEIRHFIMLMGITYIISILVGNRKYQRKTA</sequence>
<gene>
    <name evidence="2" type="ORF">C427_0694</name>
</gene>
<keyword evidence="1" id="KW-0472">Membrane</keyword>
<keyword evidence="1" id="KW-1133">Transmembrane helix</keyword>
<dbReference type="KEGG" id="gps:C427_0694"/>
<organism evidence="2 3">
    <name type="scientific">Paraglaciecola psychrophila 170</name>
    <dbReference type="NCBI Taxonomy" id="1129794"/>
    <lineage>
        <taxon>Bacteria</taxon>
        <taxon>Pseudomonadati</taxon>
        <taxon>Pseudomonadota</taxon>
        <taxon>Gammaproteobacteria</taxon>
        <taxon>Alteromonadales</taxon>
        <taxon>Alteromonadaceae</taxon>
        <taxon>Paraglaciecola</taxon>
    </lineage>
</organism>
<evidence type="ECO:0000313" key="2">
    <source>
        <dbReference type="EMBL" id="AGH42804.1"/>
    </source>
</evidence>
<dbReference type="AlphaFoldDB" id="K7AMS7"/>
<evidence type="ECO:0000256" key="1">
    <source>
        <dbReference type="SAM" id="Phobius"/>
    </source>
</evidence>
<reference evidence="2 3" key="1">
    <citation type="journal article" date="2013" name="Genome Announc.">
        <title>Complete Genome Sequence of Glaciecola psychrophila Strain 170T.</title>
        <authorList>
            <person name="Yin J."/>
            <person name="Chen J."/>
            <person name="Liu G."/>
            <person name="Yu Y."/>
            <person name="Song L."/>
            <person name="Wang X."/>
            <person name="Qu X."/>
        </authorList>
    </citation>
    <scope>NUCLEOTIDE SEQUENCE [LARGE SCALE GENOMIC DNA]</scope>
    <source>
        <strain evidence="2 3">170</strain>
    </source>
</reference>
<dbReference type="HOGENOM" id="CLU_3138780_0_0_6"/>
<keyword evidence="1" id="KW-0812">Transmembrane</keyword>
<name>K7AMS7_9ALTE</name>
<accession>K7AMS7</accession>
<keyword evidence="3" id="KW-1185">Reference proteome</keyword>
<proteinExistence type="predicted"/>
<protein>
    <submittedName>
        <fullName evidence="2">Uncharacterized protein</fullName>
    </submittedName>
</protein>
<dbReference type="Proteomes" id="UP000011864">
    <property type="component" value="Chromosome"/>
</dbReference>
<dbReference type="EMBL" id="CP003837">
    <property type="protein sequence ID" value="AGH42804.1"/>
    <property type="molecule type" value="Genomic_DNA"/>
</dbReference>